<sequence length="298" mass="34477">MVYHTRSKGSLPSLPTKNCKGKVKATNARVMCKTIEKKCLSDELVSNLEQKIKKLEEEVLDMREWAELLLSANPTLETNMDRSPWEVTLQNNPPDYSTSQSQPISIQIPPKNIYFPNHPYPPQHHAYASKPQHLTSHPHHPTMQAPQYETPLHQVPWHHAPLIPLPIPPYQMSLYQRPPMPYRQPTYPDHNAKVITRPHIRKNLFKVEERQDKTYTPLTEPIGQLYEKLRIAGHIAPINEIRMTTRASWIETSKVCAYHSGMEGHTIEECCDMKNKIQQLIDTKTICLEDFATKKVQM</sequence>
<dbReference type="PANTHER" id="PTHR32108:SF10">
    <property type="entry name" value="G-PATCH DOMAIN-CONTAINING PROTEIN"/>
    <property type="match status" value="1"/>
</dbReference>
<comment type="caution">
    <text evidence="1">The sequence shown here is derived from an EMBL/GenBank/DDBJ whole genome shotgun (WGS) entry which is preliminary data.</text>
</comment>
<name>A0A6N2BEH4_SOLCI</name>
<protein>
    <submittedName>
        <fullName evidence="1">Uncharacterized protein</fullName>
    </submittedName>
</protein>
<evidence type="ECO:0000313" key="1">
    <source>
        <dbReference type="EMBL" id="TMW92594.1"/>
    </source>
</evidence>
<organism evidence="1">
    <name type="scientific">Solanum chilense</name>
    <name type="common">Tomato</name>
    <name type="synonym">Lycopersicon chilense</name>
    <dbReference type="NCBI Taxonomy" id="4083"/>
    <lineage>
        <taxon>Eukaryota</taxon>
        <taxon>Viridiplantae</taxon>
        <taxon>Streptophyta</taxon>
        <taxon>Embryophyta</taxon>
        <taxon>Tracheophyta</taxon>
        <taxon>Spermatophyta</taxon>
        <taxon>Magnoliopsida</taxon>
        <taxon>eudicotyledons</taxon>
        <taxon>Gunneridae</taxon>
        <taxon>Pentapetalae</taxon>
        <taxon>asterids</taxon>
        <taxon>lamiids</taxon>
        <taxon>Solanales</taxon>
        <taxon>Solanaceae</taxon>
        <taxon>Solanoideae</taxon>
        <taxon>Solaneae</taxon>
        <taxon>Solanum</taxon>
        <taxon>Solanum subgen. Lycopersicon</taxon>
    </lineage>
</organism>
<proteinExistence type="predicted"/>
<dbReference type="EMBL" id="RXGB01003271">
    <property type="protein sequence ID" value="TMW92594.1"/>
    <property type="molecule type" value="Genomic_DNA"/>
</dbReference>
<dbReference type="PANTHER" id="PTHR32108">
    <property type="entry name" value="DNA-DIRECTED RNA POLYMERASE SUBUNIT ALPHA"/>
    <property type="match status" value="1"/>
</dbReference>
<dbReference type="AlphaFoldDB" id="A0A6N2BEH4"/>
<gene>
    <name evidence="1" type="ORF">EJD97_012820</name>
</gene>
<reference evidence="1" key="1">
    <citation type="submission" date="2019-05" db="EMBL/GenBank/DDBJ databases">
        <title>The de novo reference genome and transcriptome assemblies of the wild tomato species Solanum chilense.</title>
        <authorList>
            <person name="Stam R."/>
            <person name="Nosenko T."/>
            <person name="Hoerger A.C."/>
            <person name="Stephan W."/>
            <person name="Seidel M.A."/>
            <person name="Kuhn J.M.M."/>
            <person name="Haberer G."/>
            <person name="Tellier A."/>
        </authorList>
    </citation>
    <scope>NUCLEOTIDE SEQUENCE</scope>
    <source>
        <tissue evidence="1">Mature leaves</tissue>
    </source>
</reference>
<accession>A0A6N2BEH4</accession>